<comment type="caution">
    <text evidence="4">The sequence shown here is derived from an EMBL/GenBank/DDBJ whole genome shotgun (WGS) entry which is preliminary data.</text>
</comment>
<dbReference type="Proteomes" id="UP000233293">
    <property type="component" value="Unassembled WGS sequence"/>
</dbReference>
<gene>
    <name evidence="4" type="ORF">CWS72_08200</name>
</gene>
<keyword evidence="5" id="KW-1185">Reference proteome</keyword>
<dbReference type="Pfam" id="PF13432">
    <property type="entry name" value="TPR_16"/>
    <property type="match status" value="4"/>
</dbReference>
<dbReference type="PANTHER" id="PTHR45586">
    <property type="entry name" value="TPR REPEAT-CONTAINING PROTEIN PA4667"/>
    <property type="match status" value="1"/>
</dbReference>
<dbReference type="SUPFAM" id="SSF48452">
    <property type="entry name" value="TPR-like"/>
    <property type="match status" value="2"/>
</dbReference>
<feature type="repeat" description="TPR" evidence="3">
    <location>
        <begin position="288"/>
        <end position="321"/>
    </location>
</feature>
<name>A0A2N3PXM5_9PROT</name>
<evidence type="ECO:0000313" key="5">
    <source>
        <dbReference type="Proteomes" id="UP000233293"/>
    </source>
</evidence>
<dbReference type="InterPro" id="IPR051012">
    <property type="entry name" value="CellSynth/LPSAsmb/PSIAsmb"/>
</dbReference>
<feature type="repeat" description="TPR" evidence="3">
    <location>
        <begin position="323"/>
        <end position="356"/>
    </location>
</feature>
<proteinExistence type="predicted"/>
<dbReference type="Gene3D" id="3.40.50.300">
    <property type="entry name" value="P-loop containing nucleotide triphosphate hydrolases"/>
    <property type="match status" value="1"/>
</dbReference>
<dbReference type="AlphaFoldDB" id="A0A2N3PXM5"/>
<dbReference type="RefSeq" id="WP_101250093.1">
    <property type="nucleotide sequence ID" value="NZ_PIUM01000006.1"/>
</dbReference>
<evidence type="ECO:0000256" key="1">
    <source>
        <dbReference type="ARBA" id="ARBA00022737"/>
    </source>
</evidence>
<evidence type="ECO:0000313" key="4">
    <source>
        <dbReference type="EMBL" id="PKU25166.1"/>
    </source>
</evidence>
<evidence type="ECO:0000256" key="3">
    <source>
        <dbReference type="PROSITE-ProRule" id="PRU00339"/>
    </source>
</evidence>
<feature type="repeat" description="TPR" evidence="3">
    <location>
        <begin position="118"/>
        <end position="151"/>
    </location>
</feature>
<dbReference type="Gene3D" id="1.25.40.10">
    <property type="entry name" value="Tetratricopeptide repeat domain"/>
    <property type="match status" value="2"/>
</dbReference>
<dbReference type="InterPro" id="IPR019734">
    <property type="entry name" value="TPR_rpt"/>
</dbReference>
<evidence type="ECO:0000256" key="2">
    <source>
        <dbReference type="ARBA" id="ARBA00022803"/>
    </source>
</evidence>
<dbReference type="PROSITE" id="PS50005">
    <property type="entry name" value="TPR"/>
    <property type="match status" value="5"/>
</dbReference>
<keyword evidence="1" id="KW-0677">Repeat</keyword>
<dbReference type="Pfam" id="PF13469">
    <property type="entry name" value="Sulfotransfer_3"/>
    <property type="match status" value="1"/>
</dbReference>
<dbReference type="InterPro" id="IPR027417">
    <property type="entry name" value="P-loop_NTPase"/>
</dbReference>
<feature type="repeat" description="TPR" evidence="3">
    <location>
        <begin position="152"/>
        <end position="185"/>
    </location>
</feature>
<keyword evidence="2 3" id="KW-0802">TPR repeat</keyword>
<protein>
    <submittedName>
        <fullName evidence="4">Uncharacterized protein</fullName>
    </submittedName>
</protein>
<dbReference type="SUPFAM" id="SSF52540">
    <property type="entry name" value="P-loop containing nucleoside triphosphate hydrolases"/>
    <property type="match status" value="1"/>
</dbReference>
<dbReference type="InterPro" id="IPR011990">
    <property type="entry name" value="TPR-like_helical_dom_sf"/>
</dbReference>
<feature type="repeat" description="TPR" evidence="3">
    <location>
        <begin position="186"/>
        <end position="219"/>
    </location>
</feature>
<dbReference type="Pfam" id="PF13424">
    <property type="entry name" value="TPR_12"/>
    <property type="match status" value="1"/>
</dbReference>
<sequence length="699" mass="77713">MARKPSAPAPSQDLSIEEALSRAYAHWNAGQADQAELFCQRVLAVWPGQADALHLMGVMAHAYGNLDLALQHLRLACQAPRAPAVYFSNLAEMCRQKGLLSEGERAGRRAVALDNNLVAGWNNLGIILQEAGKLDESLSCLERVVALQQNSPEAHNNLANTCKRLGRLDRAEGYYAKALSLNPNYAEAHSNLANLLNDRGRLDEAAAEARRAIDLNPQMADAYINLAAVESSRYRFTEALRWLDALLVFAPMHAGGLAARAQSLIRLERLPEALESAKRAVENAPESSDAHNTVGQVLQALSRFDEALEAFDRAASLPGLATENALVNRAILFMENGRKDEARAAFDRALDSFPRSAQALFNRSDLKTFAENDPDIRTIEDMLLDGGTRSLADSQALHFTLGKAYLDVGNSDRAFYHLNEGNRLKRSTFHFDIGATTEWMRRIAKVFSPALFKSCRGVGAPSSLPVFIVGIPRSGTTLIEQILASHSQVLGGGELSQLQRIVDGIGVYPEDVVKFDKTVWERIGRDYLARVEPLAQGRLHVVDKMPANFLHAGLIRLALPNARIIHCRRDPVDTCLSCYTKLFTAEQLFTYDLAELGRFHVAYQKLMAHWRKVLPKDRFIEVDYEAVVDDLEGEAKRLIDFLGLPWEESCLNFHENRRTIRTASVNQVRRPIYKSSMGRWKAHARHLEPLLTALGVDLT</sequence>
<dbReference type="SMART" id="SM00028">
    <property type="entry name" value="TPR"/>
    <property type="match status" value="10"/>
</dbReference>
<dbReference type="EMBL" id="PIUM01000006">
    <property type="protein sequence ID" value="PKU25166.1"/>
    <property type="molecule type" value="Genomic_DNA"/>
</dbReference>
<dbReference type="OrthoDB" id="9800698at2"/>
<dbReference type="PANTHER" id="PTHR45586:SF1">
    <property type="entry name" value="LIPOPOLYSACCHARIDE ASSEMBLY PROTEIN B"/>
    <property type="match status" value="1"/>
</dbReference>
<reference evidence="5" key="1">
    <citation type="submission" date="2017-12" db="EMBL/GenBank/DDBJ databases">
        <title>Draft genome sequence of Telmatospirillum siberiense 26-4b1T, an acidotolerant peatland alphaproteobacterium potentially involved in sulfur cycling.</title>
        <authorList>
            <person name="Hausmann B."/>
            <person name="Pjevac P."/>
            <person name="Schreck K."/>
            <person name="Herbold C.W."/>
            <person name="Daims H."/>
            <person name="Wagner M."/>
            <person name="Pester M."/>
            <person name="Loy A."/>
        </authorList>
    </citation>
    <scope>NUCLEOTIDE SEQUENCE [LARGE SCALE GENOMIC DNA]</scope>
    <source>
        <strain evidence="5">26-4b1</strain>
    </source>
</reference>
<accession>A0A2N3PXM5</accession>
<organism evidence="4 5">
    <name type="scientific">Telmatospirillum siberiense</name>
    <dbReference type="NCBI Taxonomy" id="382514"/>
    <lineage>
        <taxon>Bacteria</taxon>
        <taxon>Pseudomonadati</taxon>
        <taxon>Pseudomonadota</taxon>
        <taxon>Alphaproteobacteria</taxon>
        <taxon>Rhodospirillales</taxon>
        <taxon>Rhodospirillaceae</taxon>
        <taxon>Telmatospirillum</taxon>
    </lineage>
</organism>